<dbReference type="InterPro" id="IPR046520">
    <property type="entry name" value="DUF6697"/>
</dbReference>
<dbReference type="OrthoDB" id="3219211at2759"/>
<sequence length="83" mass="9441">GVWYYAGSYKAFMLDYLSVKEWEQLPAETQTCLIKETLSARKNTTPQTTYETTQLYTSGALKIACVGLQCVAFNQEVYRAIIE</sequence>
<protein>
    <recommendedName>
        <fullName evidence="1">DUF6697 domain-containing protein</fullName>
    </recommendedName>
</protein>
<keyword evidence="3" id="KW-1185">Reference proteome</keyword>
<reference evidence="2 3" key="1">
    <citation type="submission" date="2014-04" db="EMBL/GenBank/DDBJ databases">
        <authorList>
            <consortium name="DOE Joint Genome Institute"/>
            <person name="Kuo A."/>
            <person name="Gay G."/>
            <person name="Dore J."/>
            <person name="Kohler A."/>
            <person name="Nagy L.G."/>
            <person name="Floudas D."/>
            <person name="Copeland A."/>
            <person name="Barry K.W."/>
            <person name="Cichocki N."/>
            <person name="Veneault-Fourrey C."/>
            <person name="LaButti K."/>
            <person name="Lindquist E.A."/>
            <person name="Lipzen A."/>
            <person name="Lundell T."/>
            <person name="Morin E."/>
            <person name="Murat C."/>
            <person name="Sun H."/>
            <person name="Tunlid A."/>
            <person name="Henrissat B."/>
            <person name="Grigoriev I.V."/>
            <person name="Hibbett D.S."/>
            <person name="Martin F."/>
            <person name="Nordberg H.P."/>
            <person name="Cantor M.N."/>
            <person name="Hua S.X."/>
        </authorList>
    </citation>
    <scope>NUCLEOTIDE SEQUENCE [LARGE SCALE GENOMIC DNA]</scope>
    <source>
        <strain evidence="3">h7</strain>
    </source>
</reference>
<feature type="domain" description="DUF6697" evidence="1">
    <location>
        <begin position="2"/>
        <end position="83"/>
    </location>
</feature>
<reference evidence="3" key="2">
    <citation type="submission" date="2015-01" db="EMBL/GenBank/DDBJ databases">
        <title>Evolutionary Origins and Diversification of the Mycorrhizal Mutualists.</title>
        <authorList>
            <consortium name="DOE Joint Genome Institute"/>
            <consortium name="Mycorrhizal Genomics Consortium"/>
            <person name="Kohler A."/>
            <person name="Kuo A."/>
            <person name="Nagy L.G."/>
            <person name="Floudas D."/>
            <person name="Copeland A."/>
            <person name="Barry K.W."/>
            <person name="Cichocki N."/>
            <person name="Veneault-Fourrey C."/>
            <person name="LaButti K."/>
            <person name="Lindquist E.A."/>
            <person name="Lipzen A."/>
            <person name="Lundell T."/>
            <person name="Morin E."/>
            <person name="Murat C."/>
            <person name="Riley R."/>
            <person name="Ohm R."/>
            <person name="Sun H."/>
            <person name="Tunlid A."/>
            <person name="Henrissat B."/>
            <person name="Grigoriev I.V."/>
            <person name="Hibbett D.S."/>
            <person name="Martin F."/>
        </authorList>
    </citation>
    <scope>NUCLEOTIDE SEQUENCE [LARGE SCALE GENOMIC DNA]</scope>
    <source>
        <strain evidence="3">h7</strain>
    </source>
</reference>
<dbReference type="Proteomes" id="UP000053424">
    <property type="component" value="Unassembled WGS sequence"/>
</dbReference>
<evidence type="ECO:0000313" key="2">
    <source>
        <dbReference type="EMBL" id="KIM37739.1"/>
    </source>
</evidence>
<dbReference type="AlphaFoldDB" id="A0A0C3C0D3"/>
<dbReference type="EMBL" id="KN831795">
    <property type="protein sequence ID" value="KIM37739.1"/>
    <property type="molecule type" value="Genomic_DNA"/>
</dbReference>
<organism evidence="2 3">
    <name type="scientific">Hebeloma cylindrosporum</name>
    <dbReference type="NCBI Taxonomy" id="76867"/>
    <lineage>
        <taxon>Eukaryota</taxon>
        <taxon>Fungi</taxon>
        <taxon>Dikarya</taxon>
        <taxon>Basidiomycota</taxon>
        <taxon>Agaricomycotina</taxon>
        <taxon>Agaricomycetes</taxon>
        <taxon>Agaricomycetidae</taxon>
        <taxon>Agaricales</taxon>
        <taxon>Agaricineae</taxon>
        <taxon>Hymenogastraceae</taxon>
        <taxon>Hebeloma</taxon>
    </lineage>
</organism>
<name>A0A0C3C0D3_HEBCY</name>
<dbReference type="HOGENOM" id="CLU_165847_0_0_1"/>
<accession>A0A0C3C0D3</accession>
<evidence type="ECO:0000259" key="1">
    <source>
        <dbReference type="Pfam" id="PF20411"/>
    </source>
</evidence>
<gene>
    <name evidence="2" type="ORF">M413DRAFT_41915</name>
</gene>
<feature type="non-terminal residue" evidence="2">
    <location>
        <position position="83"/>
    </location>
</feature>
<evidence type="ECO:0000313" key="3">
    <source>
        <dbReference type="Proteomes" id="UP000053424"/>
    </source>
</evidence>
<proteinExistence type="predicted"/>
<dbReference type="Pfam" id="PF20411">
    <property type="entry name" value="DUF6697"/>
    <property type="match status" value="1"/>
</dbReference>
<feature type="non-terminal residue" evidence="2">
    <location>
        <position position="1"/>
    </location>
</feature>